<sequence length="763" mass="87956">MNDTEKTGDMSVKNIFKDETLRNAENKRFCDTSKNKMSKTNEGPRMGLRPRQKRKLTVPQKILNDLSDNEDAPANSCRIKSKTKFSKLQDEQYTEGDSDKNDQSKATTSKKNRRCQCQICGKWLSNPIKLSHHLRIHSGEKKFKCEVCGKAFRWEYSWKSHLLSHSEDNPYQCEQCGVKVTSKGALNNHILRVHSNPDRNFECEKCRKRFLSNSELQQHLFRHTSNKPFMCEFCGNSFRSKGSMEVHYRTHTGERPFECEFCKKTFAYKNSLVGHIRIHTGERPFQCNYCGKQYRMKHELTSHMIVHSDIRPYKCDQCEKTFRSKTNFKMHKDFHKGIKPHVCEICGRSFLSRGNMGKHVRRHRGERPHSCEKCGKAFFEKQELKNHMKTHADGKKSRPRKRCPSVTSSRSSKSLDVFQHEKDPKISSDLQQEPFNVVLSTQPNVTIHHSHFPQTQDGESHFPSDHGQESQIISHHEGNLQQFHTNSHEPSSLLEKRTVPVHSGSFTAESHFVSMLPRPNSESQVNNHSSPLDPNTLENHHVISVSDTHMPSLPTQYSLSRPPIPIQNQASGISTSVLPATREEQHEIQVPPGNSLQILVVSQGDQRNLQGNHIPVLNVHSNRLQDLQVSEFHQLTLDKTTNSMLEIPVGHNIPIPVSLIEADRHQTEFLQLPNRDQSLHRMARPADMVNPNSFQNLTPPSILGYDNPQAMFVEEYENSNVLTQEVFFKCKFCRNVYSSQAGVKRHLVEYHRFEPDRVHEFVT</sequence>
<evidence type="ECO:0000256" key="5">
    <source>
        <dbReference type="ARBA" id="ARBA00022833"/>
    </source>
</evidence>
<dbReference type="Pfam" id="PF13894">
    <property type="entry name" value="zf-C2H2_4"/>
    <property type="match status" value="2"/>
</dbReference>
<dbReference type="GeneID" id="106475731"/>
<reference evidence="11" key="1">
    <citation type="submission" date="2025-08" db="UniProtKB">
        <authorList>
            <consortium name="RefSeq"/>
        </authorList>
    </citation>
    <scope>IDENTIFICATION</scope>
    <source>
        <tissue evidence="11">Muscle</tissue>
    </source>
</reference>
<keyword evidence="6" id="KW-0539">Nucleus</keyword>
<feature type="domain" description="C2H2-type" evidence="9">
    <location>
        <begin position="341"/>
        <end position="368"/>
    </location>
</feature>
<evidence type="ECO:0000256" key="7">
    <source>
        <dbReference type="PROSITE-ProRule" id="PRU00042"/>
    </source>
</evidence>
<dbReference type="Pfam" id="PF00096">
    <property type="entry name" value="zf-C2H2"/>
    <property type="match status" value="5"/>
</dbReference>
<organism evidence="10 11">
    <name type="scientific">Limulus polyphemus</name>
    <name type="common">Atlantic horseshoe crab</name>
    <dbReference type="NCBI Taxonomy" id="6850"/>
    <lineage>
        <taxon>Eukaryota</taxon>
        <taxon>Metazoa</taxon>
        <taxon>Ecdysozoa</taxon>
        <taxon>Arthropoda</taxon>
        <taxon>Chelicerata</taxon>
        <taxon>Merostomata</taxon>
        <taxon>Xiphosura</taxon>
        <taxon>Limulidae</taxon>
        <taxon>Limulus</taxon>
    </lineage>
</organism>
<feature type="domain" description="C2H2-type" evidence="9">
    <location>
        <begin position="229"/>
        <end position="256"/>
    </location>
</feature>
<feature type="domain" description="C2H2-type" evidence="9">
    <location>
        <begin position="171"/>
        <end position="199"/>
    </location>
</feature>
<evidence type="ECO:0000313" key="10">
    <source>
        <dbReference type="Proteomes" id="UP000694941"/>
    </source>
</evidence>
<feature type="region of interest" description="Disordered" evidence="8">
    <location>
        <begin position="24"/>
        <end position="57"/>
    </location>
</feature>
<feature type="region of interest" description="Disordered" evidence="8">
    <location>
        <begin position="88"/>
        <end position="107"/>
    </location>
</feature>
<feature type="compositionally biased region" description="Polar residues" evidence="8">
    <location>
        <begin position="405"/>
        <end position="414"/>
    </location>
</feature>
<dbReference type="SUPFAM" id="SSF57667">
    <property type="entry name" value="beta-beta-alpha zinc fingers"/>
    <property type="match status" value="6"/>
</dbReference>
<feature type="region of interest" description="Disordered" evidence="8">
    <location>
        <begin position="388"/>
        <end position="418"/>
    </location>
</feature>
<dbReference type="PANTHER" id="PTHR24390">
    <property type="entry name" value="ZINC FINGER PROTEIN"/>
    <property type="match status" value="1"/>
</dbReference>
<feature type="domain" description="C2H2-type" evidence="9">
    <location>
        <begin position="369"/>
        <end position="396"/>
    </location>
</feature>
<evidence type="ECO:0000256" key="3">
    <source>
        <dbReference type="ARBA" id="ARBA00022737"/>
    </source>
</evidence>
<keyword evidence="4 7" id="KW-0863">Zinc-finger</keyword>
<dbReference type="RefSeq" id="XP_013791858.1">
    <property type="nucleotide sequence ID" value="XM_013936404.2"/>
</dbReference>
<feature type="domain" description="C2H2-type" evidence="9">
    <location>
        <begin position="201"/>
        <end position="228"/>
    </location>
</feature>
<accession>A0ABM1C014</accession>
<dbReference type="PROSITE" id="PS00028">
    <property type="entry name" value="ZINC_FINGER_C2H2_1"/>
    <property type="match status" value="11"/>
</dbReference>
<feature type="domain" description="C2H2-type" evidence="9">
    <location>
        <begin position="143"/>
        <end position="170"/>
    </location>
</feature>
<keyword evidence="5" id="KW-0862">Zinc</keyword>
<dbReference type="PANTHER" id="PTHR24390:SF242">
    <property type="entry name" value="ZINC FINGER PROTEIN 76"/>
    <property type="match status" value="1"/>
</dbReference>
<evidence type="ECO:0000256" key="1">
    <source>
        <dbReference type="ARBA" id="ARBA00004123"/>
    </source>
</evidence>
<proteinExistence type="predicted"/>
<evidence type="ECO:0000259" key="9">
    <source>
        <dbReference type="PROSITE" id="PS50157"/>
    </source>
</evidence>
<evidence type="ECO:0000256" key="2">
    <source>
        <dbReference type="ARBA" id="ARBA00022723"/>
    </source>
</evidence>
<protein>
    <submittedName>
        <fullName evidence="11">Zinc finger protein 737-like</fullName>
    </submittedName>
</protein>
<feature type="compositionally biased region" description="Polar residues" evidence="8">
    <location>
        <begin position="448"/>
        <end position="457"/>
    </location>
</feature>
<dbReference type="Proteomes" id="UP000694941">
    <property type="component" value="Unplaced"/>
</dbReference>
<dbReference type="SMART" id="SM00355">
    <property type="entry name" value="ZnF_C2H2"/>
    <property type="match status" value="11"/>
</dbReference>
<feature type="region of interest" description="Disordered" evidence="8">
    <location>
        <begin position="448"/>
        <end position="470"/>
    </location>
</feature>
<dbReference type="PROSITE" id="PS50157">
    <property type="entry name" value="ZINC_FINGER_C2H2_2"/>
    <property type="match status" value="10"/>
</dbReference>
<dbReference type="InterPro" id="IPR013087">
    <property type="entry name" value="Znf_C2H2_type"/>
</dbReference>
<evidence type="ECO:0000313" key="11">
    <source>
        <dbReference type="RefSeq" id="XP_013791858.1"/>
    </source>
</evidence>
<keyword evidence="3" id="KW-0677">Repeat</keyword>
<feature type="domain" description="C2H2-type" evidence="9">
    <location>
        <begin position="115"/>
        <end position="142"/>
    </location>
</feature>
<feature type="domain" description="C2H2-type" evidence="9">
    <location>
        <begin position="257"/>
        <end position="284"/>
    </location>
</feature>
<evidence type="ECO:0000256" key="8">
    <source>
        <dbReference type="SAM" id="MobiDB-lite"/>
    </source>
</evidence>
<feature type="domain" description="C2H2-type" evidence="9">
    <location>
        <begin position="313"/>
        <end position="340"/>
    </location>
</feature>
<evidence type="ECO:0000256" key="4">
    <source>
        <dbReference type="ARBA" id="ARBA00022771"/>
    </source>
</evidence>
<keyword evidence="10" id="KW-1185">Reference proteome</keyword>
<gene>
    <name evidence="11" type="primary">LOC106475731</name>
</gene>
<dbReference type="Gene3D" id="3.30.160.60">
    <property type="entry name" value="Classic Zinc Finger"/>
    <property type="match status" value="10"/>
</dbReference>
<feature type="compositionally biased region" description="Basic and acidic residues" evidence="8">
    <location>
        <begin position="24"/>
        <end position="34"/>
    </location>
</feature>
<comment type="subcellular location">
    <subcellularLocation>
        <location evidence="1">Nucleus</location>
    </subcellularLocation>
</comment>
<evidence type="ECO:0000256" key="6">
    <source>
        <dbReference type="ARBA" id="ARBA00023242"/>
    </source>
</evidence>
<feature type="domain" description="C2H2-type" evidence="9">
    <location>
        <begin position="285"/>
        <end position="312"/>
    </location>
</feature>
<feature type="compositionally biased region" description="Basic and acidic residues" evidence="8">
    <location>
        <begin position="458"/>
        <end position="470"/>
    </location>
</feature>
<dbReference type="InterPro" id="IPR036236">
    <property type="entry name" value="Znf_C2H2_sf"/>
</dbReference>
<keyword evidence="2" id="KW-0479">Metal-binding</keyword>
<dbReference type="Pfam" id="PF13912">
    <property type="entry name" value="zf-C2H2_6"/>
    <property type="match status" value="1"/>
</dbReference>
<name>A0ABM1C014_LIMPO</name>